<name>A0A4Q9QP73_9GAMM</name>
<sequence>MPAQGSLRVASRLDRWINVVLIGISLGISLSFLLIVTDAYQTYRAHSQTRDQLAVLRSGLSAMEAVSIERGPTNGMLGGLDGSLQKLEQSRLLSDQRLDEFAAALATCLPCEAMPRDIDEVRRSLIVARERVDSVLGQPLDERTSQSRSEALLAMIDVATRILPLIDWLSRDMLRRTPQAGAPLYNAYWAAQLRESAGLLGSYLTVALAEQRPIDSIETERLQIVHGRIDQLQMQLSLGVDHLPKQFEGENQRDMQVAYARMQHDYFQQGMDYQRAVVSALNTDTAPSPATFAERYVPTMASILILRDTALRLTEIELQRATQTALIRLSLVAGTALAVLLLLGAGLLWLKRQVLAPLLLGTRRMMALVHPDTMTYATSQSDRYSISDTLLELEQQLRQAQAVRLERDALITELKAHAETDHLTGLANRRAFDRLFKKPPPDRADAGLLTVIIFDVDHFKQVNDSYGHLVGDRLLQALAERCQAQMRGSEHIARIGGEEFAIHLWLNSAHTALQFAERLRRSIHETPFELGLEQPLQITASFGIAQAPATQAANADALIARADEALYRAKHNGRNRCELAQD</sequence>
<keyword evidence="5" id="KW-1133">Transmembrane helix</keyword>
<gene>
    <name evidence="7" type="ORF">DNK06_05160</name>
</gene>
<evidence type="ECO:0000256" key="1">
    <source>
        <dbReference type="ARBA" id="ARBA00001946"/>
    </source>
</evidence>
<comment type="catalytic activity">
    <reaction evidence="4">
        <text>2 GTP = 3',3'-c-di-GMP + 2 diphosphate</text>
        <dbReference type="Rhea" id="RHEA:24898"/>
        <dbReference type="ChEBI" id="CHEBI:33019"/>
        <dbReference type="ChEBI" id="CHEBI:37565"/>
        <dbReference type="ChEBI" id="CHEBI:58805"/>
        <dbReference type="EC" id="2.7.7.65"/>
    </reaction>
</comment>
<feature type="transmembrane region" description="Helical" evidence="5">
    <location>
        <begin position="16"/>
        <end position="36"/>
    </location>
</feature>
<protein>
    <recommendedName>
        <fullName evidence="3">diguanylate cyclase</fullName>
        <ecNumber evidence="3">2.7.7.65</ecNumber>
    </recommendedName>
</protein>
<dbReference type="GO" id="GO:0005886">
    <property type="term" value="C:plasma membrane"/>
    <property type="evidence" value="ECO:0007669"/>
    <property type="project" value="UniProtKB-SubCell"/>
</dbReference>
<dbReference type="EMBL" id="QJUI01000004">
    <property type="protein sequence ID" value="TBU81911.1"/>
    <property type="molecule type" value="Genomic_DNA"/>
</dbReference>
<dbReference type="Gene3D" id="3.30.70.270">
    <property type="match status" value="1"/>
</dbReference>
<keyword evidence="5" id="KW-0812">Transmembrane</keyword>
<dbReference type="CDD" id="cd01949">
    <property type="entry name" value="GGDEF"/>
    <property type="match status" value="1"/>
</dbReference>
<dbReference type="AlphaFoldDB" id="A0A4Q9QP73"/>
<feature type="domain" description="GGDEF" evidence="6">
    <location>
        <begin position="447"/>
        <end position="582"/>
    </location>
</feature>
<reference evidence="7 8" key="1">
    <citation type="submission" date="2018-06" db="EMBL/GenBank/DDBJ databases">
        <title>Three novel Pseudomonas species isolated from symptomatic oak.</title>
        <authorList>
            <person name="Bueno-Gonzalez V."/>
            <person name="Brady C."/>
        </authorList>
    </citation>
    <scope>NUCLEOTIDE SEQUENCE [LARGE SCALE GENOMIC DNA]</scope>
    <source>
        <strain evidence="7 8">P9A</strain>
    </source>
</reference>
<evidence type="ECO:0000313" key="8">
    <source>
        <dbReference type="Proteomes" id="UP000292302"/>
    </source>
</evidence>
<dbReference type="Proteomes" id="UP000292302">
    <property type="component" value="Unassembled WGS sequence"/>
</dbReference>
<comment type="caution">
    <text evidence="7">The sequence shown here is derived from an EMBL/GenBank/DDBJ whole genome shotgun (WGS) entry which is preliminary data.</text>
</comment>
<organism evidence="7 8">
    <name type="scientific">Phytopseudomonas daroniae</name>
    <dbReference type="NCBI Taxonomy" id="2487519"/>
    <lineage>
        <taxon>Bacteria</taxon>
        <taxon>Pseudomonadati</taxon>
        <taxon>Pseudomonadota</taxon>
        <taxon>Gammaproteobacteria</taxon>
        <taxon>Pseudomonadales</taxon>
        <taxon>Pseudomonadaceae</taxon>
        <taxon>Phytopseudomonas</taxon>
    </lineage>
</organism>
<dbReference type="FunFam" id="3.30.70.270:FF:000001">
    <property type="entry name" value="Diguanylate cyclase domain protein"/>
    <property type="match status" value="1"/>
</dbReference>
<evidence type="ECO:0000256" key="3">
    <source>
        <dbReference type="ARBA" id="ARBA00012528"/>
    </source>
</evidence>
<dbReference type="GO" id="GO:0052621">
    <property type="term" value="F:diguanylate cyclase activity"/>
    <property type="evidence" value="ECO:0007669"/>
    <property type="project" value="UniProtKB-EC"/>
</dbReference>
<dbReference type="Pfam" id="PF00990">
    <property type="entry name" value="GGDEF"/>
    <property type="match status" value="1"/>
</dbReference>
<dbReference type="SUPFAM" id="SSF55073">
    <property type="entry name" value="Nucleotide cyclase"/>
    <property type="match status" value="1"/>
</dbReference>
<evidence type="ECO:0000259" key="6">
    <source>
        <dbReference type="PROSITE" id="PS50887"/>
    </source>
</evidence>
<dbReference type="OrthoDB" id="9812260at2"/>
<dbReference type="SMART" id="SM00267">
    <property type="entry name" value="GGDEF"/>
    <property type="match status" value="1"/>
</dbReference>
<evidence type="ECO:0000256" key="4">
    <source>
        <dbReference type="ARBA" id="ARBA00034247"/>
    </source>
</evidence>
<accession>A0A4Q9QP73</accession>
<dbReference type="PANTHER" id="PTHR45138:SF9">
    <property type="entry name" value="DIGUANYLATE CYCLASE DGCM-RELATED"/>
    <property type="match status" value="1"/>
</dbReference>
<keyword evidence="5" id="KW-0472">Membrane</keyword>
<comment type="cofactor">
    <cofactor evidence="1">
        <name>Mg(2+)</name>
        <dbReference type="ChEBI" id="CHEBI:18420"/>
    </cofactor>
</comment>
<feature type="transmembrane region" description="Helical" evidence="5">
    <location>
        <begin position="329"/>
        <end position="350"/>
    </location>
</feature>
<proteinExistence type="predicted"/>
<keyword evidence="8" id="KW-1185">Reference proteome</keyword>
<dbReference type="PANTHER" id="PTHR45138">
    <property type="entry name" value="REGULATORY COMPONENTS OF SENSORY TRANSDUCTION SYSTEM"/>
    <property type="match status" value="1"/>
</dbReference>
<dbReference type="RefSeq" id="WP_131178972.1">
    <property type="nucleotide sequence ID" value="NZ_QJUI01000004.1"/>
</dbReference>
<dbReference type="PROSITE" id="PS50887">
    <property type="entry name" value="GGDEF"/>
    <property type="match status" value="1"/>
</dbReference>
<comment type="subcellular location">
    <subcellularLocation>
        <location evidence="2">Cell inner membrane</location>
    </subcellularLocation>
</comment>
<evidence type="ECO:0000256" key="2">
    <source>
        <dbReference type="ARBA" id="ARBA00004533"/>
    </source>
</evidence>
<dbReference type="InterPro" id="IPR000160">
    <property type="entry name" value="GGDEF_dom"/>
</dbReference>
<dbReference type="InterPro" id="IPR050469">
    <property type="entry name" value="Diguanylate_Cyclase"/>
</dbReference>
<dbReference type="InterPro" id="IPR043128">
    <property type="entry name" value="Rev_trsase/Diguanyl_cyclase"/>
</dbReference>
<dbReference type="EC" id="2.7.7.65" evidence="3"/>
<evidence type="ECO:0000256" key="5">
    <source>
        <dbReference type="SAM" id="Phobius"/>
    </source>
</evidence>
<evidence type="ECO:0000313" key="7">
    <source>
        <dbReference type="EMBL" id="TBU81911.1"/>
    </source>
</evidence>
<dbReference type="NCBIfam" id="TIGR00254">
    <property type="entry name" value="GGDEF"/>
    <property type="match status" value="1"/>
</dbReference>
<dbReference type="InterPro" id="IPR029787">
    <property type="entry name" value="Nucleotide_cyclase"/>
</dbReference>